<accession>A0ABY9M7X2</accession>
<name>A0ABY9M7X2_9BURK</name>
<sequence length="206" mass="22906">MSHVWTSQAVMAALHRLVDSTDQLDLADIVRESGLERKQVISACDKLVSHAFLSRQQYSDGKVKPGKFKLTPEGRIALEAGANLKSGPKGPSGKARDTAGSLREKVWRLLRIRQKASVPEVVALLCDGDATPQTMKRTTDNVQKYLRALRATGYLIEMRREPGTKPTSNGFKRYLLVRDSGPLAPTRRGKDCVYDPNEEREYVVLA</sequence>
<keyword evidence="2" id="KW-1185">Reference proteome</keyword>
<gene>
    <name evidence="1" type="ORF">RAS12_12075</name>
</gene>
<reference evidence="1 2" key="1">
    <citation type="submission" date="2023-08" db="EMBL/GenBank/DDBJ databases">
        <title>Achromobacter seleniivolatilans sp. nov., isolated from seleniferous soil.</title>
        <authorList>
            <person name="Zhang S."/>
            <person name="Li K."/>
            <person name="Peng J."/>
            <person name="Zhao Q."/>
            <person name="Wang H."/>
            <person name="Guo Y."/>
        </authorList>
    </citation>
    <scope>NUCLEOTIDE SEQUENCE [LARGE SCALE GENOMIC DNA]</scope>
    <source>
        <strain evidence="1 2">R39</strain>
    </source>
</reference>
<dbReference type="Proteomes" id="UP001234798">
    <property type="component" value="Chromosome"/>
</dbReference>
<evidence type="ECO:0000313" key="2">
    <source>
        <dbReference type="Proteomes" id="UP001234798"/>
    </source>
</evidence>
<dbReference type="RefSeq" id="WP_306948701.1">
    <property type="nucleotide sequence ID" value="NZ_CP132976.1"/>
</dbReference>
<proteinExistence type="predicted"/>
<evidence type="ECO:0000313" key="1">
    <source>
        <dbReference type="EMBL" id="WMD23075.1"/>
    </source>
</evidence>
<dbReference type="EMBL" id="CP132976">
    <property type="protein sequence ID" value="WMD23075.1"/>
    <property type="molecule type" value="Genomic_DNA"/>
</dbReference>
<organism evidence="1 2">
    <name type="scientific">Achromobacter seleniivolatilans</name>
    <dbReference type="NCBI Taxonomy" id="3047478"/>
    <lineage>
        <taxon>Bacteria</taxon>
        <taxon>Pseudomonadati</taxon>
        <taxon>Pseudomonadota</taxon>
        <taxon>Betaproteobacteria</taxon>
        <taxon>Burkholderiales</taxon>
        <taxon>Alcaligenaceae</taxon>
        <taxon>Achromobacter</taxon>
    </lineage>
</organism>
<protein>
    <submittedName>
        <fullName evidence="1">Uncharacterized protein</fullName>
    </submittedName>
</protein>